<reference evidence="9" key="1">
    <citation type="submission" date="2021-01" db="EMBL/GenBank/DDBJ databases">
        <title>Chlamydial infections in birds of prey presented to California wildlife rehabilitation facilities.</title>
        <authorList>
            <person name="Seibert B.A."/>
            <person name="Keel M.K."/>
            <person name="Kelly T.R."/>
            <person name="Nilsen R.A."/>
            <person name="Pesti D.R."/>
            <person name="Ciembor P.X."/>
            <person name="Gregory C.R."/>
            <person name="Ritchie B.W."/>
            <person name="Hawkins M.G."/>
        </authorList>
    </citation>
    <scope>NUCLEOTIDE SEQUENCE [LARGE SCALE GENOMIC DNA]</scope>
    <source>
        <strain evidence="9">SWA</strain>
    </source>
</reference>
<keyword evidence="6 7" id="KW-0472">Membrane</keyword>
<sequence>MFRYIKKRLVFNLLSLWIILTLTFLVMKTIPGDPFNDESSNTLSQETLQILKSRYGLNKPLYQQYIHYLKSLITLDFGNSLVYKDRSVTSIIATAFPASAILGLESLLLSISGGISLGTLAALRKKKQGRYILFSSILQISIPAFVLATMLQYIFAVKIPIFPIACWGNFYHTILPSLALAITPMAFITQLTFSSVSSVLNKDYVLLAYAKGLSPIKVILKHILPYAVFPTISYAAFLVTTVMTGTFAIENIFCIPGLGKWFVCSIKQRDYPVTLGLSVFYGAFFMLASLLSDLIQAMIDPQLRYSYKEADKEVSFSQESEHL</sequence>
<comment type="subcellular location">
    <subcellularLocation>
        <location evidence="1 7">Cell membrane</location>
        <topology evidence="1 7">Multi-pass membrane protein</topology>
    </subcellularLocation>
</comment>
<evidence type="ECO:0000256" key="6">
    <source>
        <dbReference type="ARBA" id="ARBA00023136"/>
    </source>
</evidence>
<evidence type="ECO:0000313" key="10">
    <source>
        <dbReference type="Proteomes" id="UP000683565"/>
    </source>
</evidence>
<protein>
    <submittedName>
        <fullName evidence="9">ABC transporter permease</fullName>
    </submittedName>
</protein>
<evidence type="ECO:0000259" key="8">
    <source>
        <dbReference type="PROSITE" id="PS50928"/>
    </source>
</evidence>
<dbReference type="PANTHER" id="PTHR43163">
    <property type="entry name" value="DIPEPTIDE TRANSPORT SYSTEM PERMEASE PROTEIN DPPB-RELATED"/>
    <property type="match status" value="1"/>
</dbReference>
<evidence type="ECO:0000256" key="3">
    <source>
        <dbReference type="ARBA" id="ARBA00022475"/>
    </source>
</evidence>
<evidence type="ECO:0000256" key="7">
    <source>
        <dbReference type="RuleBase" id="RU363032"/>
    </source>
</evidence>
<feature type="transmembrane region" description="Helical" evidence="7">
    <location>
        <begin position="223"/>
        <end position="249"/>
    </location>
</feature>
<evidence type="ECO:0000313" key="9">
    <source>
        <dbReference type="EMBL" id="QXE28040.1"/>
    </source>
</evidence>
<dbReference type="RefSeq" id="WP_131744422.1">
    <property type="nucleotide sequence ID" value="NZ_CAAAFM010000002.1"/>
</dbReference>
<dbReference type="InterPro" id="IPR000515">
    <property type="entry name" value="MetI-like"/>
</dbReference>
<keyword evidence="5 7" id="KW-1133">Transmembrane helix</keyword>
<feature type="transmembrane region" description="Helical" evidence="7">
    <location>
        <begin position="174"/>
        <end position="193"/>
    </location>
</feature>
<dbReference type="InterPro" id="IPR045621">
    <property type="entry name" value="BPD_transp_1_N"/>
</dbReference>
<dbReference type="Gene3D" id="1.10.3720.10">
    <property type="entry name" value="MetI-like"/>
    <property type="match status" value="1"/>
</dbReference>
<dbReference type="InterPro" id="IPR035906">
    <property type="entry name" value="MetI-like_sf"/>
</dbReference>
<evidence type="ECO:0000256" key="4">
    <source>
        <dbReference type="ARBA" id="ARBA00022692"/>
    </source>
</evidence>
<dbReference type="SUPFAM" id="SSF161098">
    <property type="entry name" value="MetI-like"/>
    <property type="match status" value="1"/>
</dbReference>
<feature type="transmembrane region" description="Helical" evidence="7">
    <location>
        <begin position="9"/>
        <end position="27"/>
    </location>
</feature>
<accession>A0ABX8LEI8</accession>
<feature type="transmembrane region" description="Helical" evidence="7">
    <location>
        <begin position="91"/>
        <end position="111"/>
    </location>
</feature>
<feature type="transmembrane region" description="Helical" evidence="7">
    <location>
        <begin position="279"/>
        <end position="299"/>
    </location>
</feature>
<evidence type="ECO:0000256" key="1">
    <source>
        <dbReference type="ARBA" id="ARBA00004651"/>
    </source>
</evidence>
<dbReference type="Pfam" id="PF19300">
    <property type="entry name" value="BPD_transp_1_N"/>
    <property type="match status" value="1"/>
</dbReference>
<organism evidence="9 10">
    <name type="scientific">Chlamydia buteonis</name>
    <dbReference type="NCBI Taxonomy" id="2494525"/>
    <lineage>
        <taxon>Bacteria</taxon>
        <taxon>Pseudomonadati</taxon>
        <taxon>Chlamydiota</taxon>
        <taxon>Chlamydiia</taxon>
        <taxon>Chlamydiales</taxon>
        <taxon>Chlamydiaceae</taxon>
        <taxon>Chlamydia/Chlamydophila group</taxon>
        <taxon>Chlamydia</taxon>
    </lineage>
</organism>
<keyword evidence="4 7" id="KW-0812">Transmembrane</keyword>
<dbReference type="Pfam" id="PF00528">
    <property type="entry name" value="BPD_transp_1"/>
    <property type="match status" value="1"/>
</dbReference>
<dbReference type="PANTHER" id="PTHR43163:SF6">
    <property type="entry name" value="DIPEPTIDE TRANSPORT SYSTEM PERMEASE PROTEIN DPPB-RELATED"/>
    <property type="match status" value="1"/>
</dbReference>
<keyword evidence="3" id="KW-1003">Cell membrane</keyword>
<name>A0ABX8LEI8_9CHLA</name>
<evidence type="ECO:0000256" key="2">
    <source>
        <dbReference type="ARBA" id="ARBA00022448"/>
    </source>
</evidence>
<dbReference type="PROSITE" id="PS50928">
    <property type="entry name" value="ABC_TM1"/>
    <property type="match status" value="1"/>
</dbReference>
<evidence type="ECO:0000256" key="5">
    <source>
        <dbReference type="ARBA" id="ARBA00022989"/>
    </source>
</evidence>
<feature type="domain" description="ABC transmembrane type-1" evidence="8">
    <location>
        <begin position="96"/>
        <end position="296"/>
    </location>
</feature>
<keyword evidence="10" id="KW-1185">Reference proteome</keyword>
<proteinExistence type="inferred from homology"/>
<dbReference type="Proteomes" id="UP000683565">
    <property type="component" value="Chromosome"/>
</dbReference>
<dbReference type="CDD" id="cd06261">
    <property type="entry name" value="TM_PBP2"/>
    <property type="match status" value="1"/>
</dbReference>
<dbReference type="EMBL" id="CP067334">
    <property type="protein sequence ID" value="QXE28040.1"/>
    <property type="molecule type" value="Genomic_DNA"/>
</dbReference>
<feature type="transmembrane region" description="Helical" evidence="7">
    <location>
        <begin position="131"/>
        <end position="154"/>
    </location>
</feature>
<gene>
    <name evidence="9" type="ORF">JJJ19_00595</name>
</gene>
<comment type="similarity">
    <text evidence="7">Belongs to the binding-protein-dependent transport system permease family.</text>
</comment>
<keyword evidence="2 7" id="KW-0813">Transport</keyword>